<feature type="transmembrane region" description="Helical" evidence="1">
    <location>
        <begin position="206"/>
        <end position="225"/>
    </location>
</feature>
<feature type="transmembrane region" description="Helical" evidence="1">
    <location>
        <begin position="127"/>
        <end position="145"/>
    </location>
</feature>
<feature type="transmembrane region" description="Helical" evidence="1">
    <location>
        <begin position="232"/>
        <end position="252"/>
    </location>
</feature>
<keyword evidence="3" id="KW-1185">Reference proteome</keyword>
<feature type="transmembrane region" description="Helical" evidence="1">
    <location>
        <begin position="74"/>
        <end position="92"/>
    </location>
</feature>
<keyword evidence="1" id="KW-0472">Membrane</keyword>
<proteinExistence type="predicted"/>
<gene>
    <name evidence="2" type="ORF">TPAS_249</name>
</gene>
<accession>A0A1W1IBZ8</accession>
<organism evidence="2 3">
    <name type="scientific">Trichococcus pasteurii</name>
    <dbReference type="NCBI Taxonomy" id="43064"/>
    <lineage>
        <taxon>Bacteria</taxon>
        <taxon>Bacillati</taxon>
        <taxon>Bacillota</taxon>
        <taxon>Bacilli</taxon>
        <taxon>Lactobacillales</taxon>
        <taxon>Carnobacteriaceae</taxon>
        <taxon>Trichococcus</taxon>
    </lineage>
</organism>
<dbReference type="EMBL" id="FWEY01000001">
    <property type="protein sequence ID" value="SLM50577.1"/>
    <property type="molecule type" value="Genomic_DNA"/>
</dbReference>
<reference evidence="3" key="1">
    <citation type="submission" date="2016-04" db="EMBL/GenBank/DDBJ databases">
        <authorList>
            <person name="Strepis N."/>
        </authorList>
    </citation>
    <scope>NUCLEOTIDE SEQUENCE [LARGE SCALE GENOMIC DNA]</scope>
</reference>
<feature type="transmembrane region" description="Helical" evidence="1">
    <location>
        <begin position="12"/>
        <end position="33"/>
    </location>
</feature>
<keyword evidence="1" id="KW-0812">Transmembrane</keyword>
<keyword evidence="1" id="KW-1133">Transmembrane helix</keyword>
<name>A0A1W1IBZ8_9LACT</name>
<feature type="transmembrane region" description="Helical" evidence="1">
    <location>
        <begin position="166"/>
        <end position="186"/>
    </location>
</feature>
<dbReference type="AlphaFoldDB" id="A0A1W1IBZ8"/>
<evidence type="ECO:0000313" key="2">
    <source>
        <dbReference type="EMBL" id="SLM50577.1"/>
    </source>
</evidence>
<protein>
    <submittedName>
        <fullName evidence="2">Uncharacterized protein</fullName>
    </submittedName>
</protein>
<sequence>MNPMKNNNVNVLHILSFLIIILSVVATATGLFYTTGGAPFDIINQYGDSVKMYGDGIYAHDSFFRVPIFKGTDLTILVVGVPMLAAATLLDLKKKTVKRRILLASVIALFLYYASNIAFGVTYNSLHLVYIALFSSSLFALIIAMSGMDYSELEKSITNVLPYKGIYAFLAVTGIALFIAWLPDIISALLAGRALAMIEVYTTEPTYVLDMGIISPLAFSCLSLLRKREGLGYMLLSILLIICMGMGIMLPVQSVFQVAAGIAIPLPVLITKIGIFVVLAVFAAYFEIRFMRIVEQR</sequence>
<evidence type="ECO:0000256" key="1">
    <source>
        <dbReference type="SAM" id="Phobius"/>
    </source>
</evidence>
<evidence type="ECO:0000313" key="3">
    <source>
        <dbReference type="Proteomes" id="UP000195985"/>
    </source>
</evidence>
<feature type="transmembrane region" description="Helical" evidence="1">
    <location>
        <begin position="258"/>
        <end position="286"/>
    </location>
</feature>
<dbReference type="STRING" id="43064.SAMN04488086_102257"/>
<dbReference type="Proteomes" id="UP000195985">
    <property type="component" value="Unassembled WGS sequence"/>
</dbReference>
<feature type="transmembrane region" description="Helical" evidence="1">
    <location>
        <begin position="101"/>
        <end position="121"/>
    </location>
</feature>